<dbReference type="SUPFAM" id="SSF53448">
    <property type="entry name" value="Nucleotide-diphospho-sugar transferases"/>
    <property type="match status" value="1"/>
</dbReference>
<organism evidence="1 2">
    <name type="scientific">SAR324 cluster bacterium</name>
    <dbReference type="NCBI Taxonomy" id="2024889"/>
    <lineage>
        <taxon>Bacteria</taxon>
        <taxon>Deltaproteobacteria</taxon>
        <taxon>SAR324 cluster</taxon>
    </lineage>
</organism>
<reference evidence="1 2" key="1">
    <citation type="journal article" date="2020" name="Biotechnol. Biofuels">
        <title>New insights from the biogas microbiome by comprehensive genome-resolved metagenomics of nearly 1600 species originating from multiple anaerobic digesters.</title>
        <authorList>
            <person name="Campanaro S."/>
            <person name="Treu L."/>
            <person name="Rodriguez-R L.M."/>
            <person name="Kovalovszki A."/>
            <person name="Ziels R.M."/>
            <person name="Maus I."/>
            <person name="Zhu X."/>
            <person name="Kougias P.G."/>
            <person name="Basile A."/>
            <person name="Luo G."/>
            <person name="Schluter A."/>
            <person name="Konstantinidis K.T."/>
            <person name="Angelidaki I."/>
        </authorList>
    </citation>
    <scope>NUCLEOTIDE SEQUENCE [LARGE SCALE GENOMIC DNA]</scope>
    <source>
        <strain evidence="1">AS27yjCOA_65</strain>
    </source>
</reference>
<accession>A0A7X9ILE5</accession>
<dbReference type="AlphaFoldDB" id="A0A7X9ILE5"/>
<gene>
    <name evidence="1" type="ORF">GYA55_13025</name>
</gene>
<evidence type="ECO:0008006" key="3">
    <source>
        <dbReference type="Google" id="ProtNLM"/>
    </source>
</evidence>
<sequence>MKTNSEEKVKVSIIICQTAKKWESILLEEILDSLTRQEPRELCLEVIVVSSRACININQEHNFKSLKMVKCSRGTPAWKRKNLGAHESKGDFLLFVNRGVRFSPDYLKNLIQHLELVSVVAVQGRGLERGDTDITSYPRVAGFKRIFRVPYLDDTGVLIRRSIFNALGGFGPFHAGFDWIDLSWRILFSDCLIAYETKAVFYELESEQVIQDSFRKGWEMAAFIIRWKEVLFVSLRLKRIAFRTNERLRRCLHCFFDMRNLIELKDLTQFIVVCFLRVSGFIFGIPSALLLKRGKKHVLEVDRTLSWVEKDNARIQGKRVPTTFFYLNGEFLFAGRISVISHSGFIGAEREFLISWLNGQCEPGILRKNYTDQPSQISLTEKDLLRSMAKKMIQEGILEKSKAYL</sequence>
<protein>
    <recommendedName>
        <fullName evidence="3">Glycosyltransferase 2-like domain-containing protein</fullName>
    </recommendedName>
</protein>
<comment type="caution">
    <text evidence="1">The sequence shown here is derived from an EMBL/GenBank/DDBJ whole genome shotgun (WGS) entry which is preliminary data.</text>
</comment>
<dbReference type="InterPro" id="IPR029044">
    <property type="entry name" value="Nucleotide-diphossugar_trans"/>
</dbReference>
<dbReference type="Gene3D" id="3.90.550.10">
    <property type="entry name" value="Spore Coat Polysaccharide Biosynthesis Protein SpsA, Chain A"/>
    <property type="match status" value="1"/>
</dbReference>
<evidence type="ECO:0000313" key="2">
    <source>
        <dbReference type="Proteomes" id="UP000524246"/>
    </source>
</evidence>
<evidence type="ECO:0000313" key="1">
    <source>
        <dbReference type="EMBL" id="NMC64079.1"/>
    </source>
</evidence>
<dbReference type="Proteomes" id="UP000524246">
    <property type="component" value="Unassembled WGS sequence"/>
</dbReference>
<proteinExistence type="predicted"/>
<dbReference type="EMBL" id="JAAZON010000596">
    <property type="protein sequence ID" value="NMC64079.1"/>
    <property type="molecule type" value="Genomic_DNA"/>
</dbReference>
<name>A0A7X9ILE5_9DELT</name>